<dbReference type="Pfam" id="PF00168">
    <property type="entry name" value="C2"/>
    <property type="match status" value="1"/>
</dbReference>
<evidence type="ECO:0000313" key="15">
    <source>
        <dbReference type="Proteomes" id="UP001233999"/>
    </source>
</evidence>
<dbReference type="Gene3D" id="2.60.40.150">
    <property type="entry name" value="C2 domain"/>
    <property type="match status" value="1"/>
</dbReference>
<keyword evidence="8" id="KW-0472">Membrane</keyword>
<feature type="non-terminal residue" evidence="14">
    <location>
        <position position="259"/>
    </location>
</feature>
<dbReference type="EMBL" id="JASPKZ010000699">
    <property type="protein sequence ID" value="KAJ9599680.1"/>
    <property type="molecule type" value="Genomic_DNA"/>
</dbReference>
<accession>A0AAD8EQQ9</accession>
<dbReference type="FunFam" id="2.60.40.150:FF:000255">
    <property type="entry name" value="Uncharacterized protein, isoform A"/>
    <property type="match status" value="1"/>
</dbReference>
<evidence type="ECO:0000256" key="6">
    <source>
        <dbReference type="ARBA" id="ARBA00022490"/>
    </source>
</evidence>
<evidence type="ECO:0000256" key="4">
    <source>
        <dbReference type="ARBA" id="ARBA00010672"/>
    </source>
</evidence>
<evidence type="ECO:0000256" key="11">
    <source>
        <dbReference type="ARBA" id="ARBA00070780"/>
    </source>
</evidence>
<keyword evidence="5" id="KW-1003">Cell membrane</keyword>
<comment type="similarity">
    <text evidence="4">Belongs to the CC2D1 family.</text>
</comment>
<dbReference type="InterPro" id="IPR039725">
    <property type="entry name" value="CC2D1A/B"/>
</dbReference>
<comment type="caution">
    <text evidence="14">The sequence shown here is derived from an EMBL/GenBank/DDBJ whole genome shotgun (WGS) entry which is preliminary data.</text>
</comment>
<sequence length="259" mass="29522">CPQTQLMGSEQAELSTRESSTGCSTSLFQKGETELSDFMCLTTRDHFKAIGDVASANRFEQLAVHSKKDLDAVRCAHKRSEPIPKFHYEARSFSIVQCCTDLGDNDLELTIVQGINYTVPNPKDVDTYVKFEFPYPSEDPPKDRTSLVKDTNNPEYNAIFNLTIHRNVRACQRVFKRHSIKLEVWSRGGFFRSDSLIGTVNVKLLPLETKCIIHDSFDLLEGRKPVGGKLEVKVRVRNPILIKQVEQVQEKWLVIDNFQ</sequence>
<dbReference type="SMART" id="SM00239">
    <property type="entry name" value="C2"/>
    <property type="match status" value="1"/>
</dbReference>
<evidence type="ECO:0000256" key="10">
    <source>
        <dbReference type="ARBA" id="ARBA00064508"/>
    </source>
</evidence>
<proteinExistence type="inferred from homology"/>
<dbReference type="GO" id="GO:0005829">
    <property type="term" value="C:cytosol"/>
    <property type="evidence" value="ECO:0007669"/>
    <property type="project" value="UniProtKB-SubCell"/>
</dbReference>
<comment type="subunit">
    <text evidence="10">Interacts (via DM14 domains 1 and 3) with shrb; the interaction is direct and blocks access to the surface involved in shrb polymerization. This interaction may be required for the ESCRT-III complex role in multivesicular body formation.</text>
</comment>
<name>A0AAD8EQQ9_DIPPU</name>
<dbReference type="InterPro" id="IPR037772">
    <property type="entry name" value="C2_Freud"/>
</dbReference>
<comment type="subcellular location">
    <subcellularLocation>
        <location evidence="9">Apicolateral cell membrane</location>
        <topology evidence="9">Peripheral membrane protein</topology>
        <orientation evidence="9">Cytoplasmic side</orientation>
    </subcellularLocation>
    <subcellularLocation>
        <location evidence="3">Cytoplasm</location>
        <location evidence="3">Cell cortex</location>
    </subcellularLocation>
    <subcellularLocation>
        <location evidence="2">Cytoplasm</location>
        <location evidence="2">Cytosol</location>
    </subcellularLocation>
    <subcellularLocation>
        <location evidence="1">Endosome</location>
    </subcellularLocation>
</comment>
<organism evidence="14 15">
    <name type="scientific">Diploptera punctata</name>
    <name type="common">Pacific beetle cockroach</name>
    <dbReference type="NCBI Taxonomy" id="6984"/>
    <lineage>
        <taxon>Eukaryota</taxon>
        <taxon>Metazoa</taxon>
        <taxon>Ecdysozoa</taxon>
        <taxon>Arthropoda</taxon>
        <taxon>Hexapoda</taxon>
        <taxon>Insecta</taxon>
        <taxon>Pterygota</taxon>
        <taxon>Neoptera</taxon>
        <taxon>Polyneoptera</taxon>
        <taxon>Dictyoptera</taxon>
        <taxon>Blattodea</taxon>
        <taxon>Blaberoidea</taxon>
        <taxon>Blaberidae</taxon>
        <taxon>Diplopterinae</taxon>
        <taxon>Diploptera</taxon>
    </lineage>
</organism>
<evidence type="ECO:0000256" key="1">
    <source>
        <dbReference type="ARBA" id="ARBA00004177"/>
    </source>
</evidence>
<keyword evidence="15" id="KW-1185">Reference proteome</keyword>
<dbReference type="Proteomes" id="UP001233999">
    <property type="component" value="Unassembled WGS sequence"/>
</dbReference>
<dbReference type="GO" id="GO:0005768">
    <property type="term" value="C:endosome"/>
    <property type="evidence" value="ECO:0007669"/>
    <property type="project" value="UniProtKB-SubCell"/>
</dbReference>
<dbReference type="GO" id="GO:0001227">
    <property type="term" value="F:DNA-binding transcription repressor activity, RNA polymerase II-specific"/>
    <property type="evidence" value="ECO:0007669"/>
    <property type="project" value="InterPro"/>
</dbReference>
<dbReference type="AlphaFoldDB" id="A0AAD8EQQ9"/>
<dbReference type="PANTHER" id="PTHR13076">
    <property type="entry name" value="COILED-COIL AND C2 DOMAIN-CONTAINING PROTEIN 1-LIKE"/>
    <property type="match status" value="1"/>
</dbReference>
<dbReference type="CDD" id="cd08690">
    <property type="entry name" value="C2_Freud-1"/>
    <property type="match status" value="1"/>
</dbReference>
<reference evidence="14" key="1">
    <citation type="journal article" date="2023" name="IScience">
        <title>Live-bearing cockroach genome reveals convergent evolutionary mechanisms linked to viviparity in insects and beyond.</title>
        <authorList>
            <person name="Fouks B."/>
            <person name="Harrison M.C."/>
            <person name="Mikhailova A.A."/>
            <person name="Marchal E."/>
            <person name="English S."/>
            <person name="Carruthers M."/>
            <person name="Jennings E.C."/>
            <person name="Chiamaka E.L."/>
            <person name="Frigard R.A."/>
            <person name="Pippel M."/>
            <person name="Attardo G.M."/>
            <person name="Benoit J.B."/>
            <person name="Bornberg-Bauer E."/>
            <person name="Tobe S.S."/>
        </authorList>
    </citation>
    <scope>NUCLEOTIDE SEQUENCE</scope>
    <source>
        <strain evidence="14">Stay&amp;Tobe</strain>
    </source>
</reference>
<evidence type="ECO:0000256" key="2">
    <source>
        <dbReference type="ARBA" id="ARBA00004514"/>
    </source>
</evidence>
<dbReference type="GO" id="GO:0005938">
    <property type="term" value="C:cell cortex"/>
    <property type="evidence" value="ECO:0007669"/>
    <property type="project" value="UniProtKB-SubCell"/>
</dbReference>
<evidence type="ECO:0000313" key="14">
    <source>
        <dbReference type="EMBL" id="KAJ9599680.1"/>
    </source>
</evidence>
<evidence type="ECO:0000256" key="8">
    <source>
        <dbReference type="ARBA" id="ARBA00023136"/>
    </source>
</evidence>
<dbReference type="PANTHER" id="PTHR13076:SF9">
    <property type="entry name" value="COILED-COIL AND C2 DOMAIN-CONTAINING PROTEIN 1-LIKE"/>
    <property type="match status" value="1"/>
</dbReference>
<feature type="domain" description="C2" evidence="13">
    <location>
        <begin position="78"/>
        <end position="217"/>
    </location>
</feature>
<protein>
    <recommendedName>
        <fullName evidence="11">Coiled-coil and C2 domain-containing protein 1-like</fullName>
    </recommendedName>
    <alternativeName>
        <fullName evidence="12">Lethal (2) giant discs 1 protein</fullName>
    </alternativeName>
</protein>
<keyword evidence="7" id="KW-0967">Endosome</keyword>
<evidence type="ECO:0000256" key="3">
    <source>
        <dbReference type="ARBA" id="ARBA00004544"/>
    </source>
</evidence>
<evidence type="ECO:0000256" key="12">
    <source>
        <dbReference type="ARBA" id="ARBA00078474"/>
    </source>
</evidence>
<dbReference type="InterPro" id="IPR000008">
    <property type="entry name" value="C2_dom"/>
</dbReference>
<dbReference type="GO" id="GO:0016327">
    <property type="term" value="C:apicolateral plasma membrane"/>
    <property type="evidence" value="ECO:0007669"/>
    <property type="project" value="UniProtKB-SubCell"/>
</dbReference>
<keyword evidence="6" id="KW-0963">Cytoplasm</keyword>
<gene>
    <name evidence="14" type="ORF">L9F63_026472</name>
</gene>
<dbReference type="SUPFAM" id="SSF49562">
    <property type="entry name" value="C2 domain (Calcium/lipid-binding domain, CaLB)"/>
    <property type="match status" value="1"/>
</dbReference>
<evidence type="ECO:0000259" key="13">
    <source>
        <dbReference type="PROSITE" id="PS50004"/>
    </source>
</evidence>
<dbReference type="PROSITE" id="PS50004">
    <property type="entry name" value="C2"/>
    <property type="match status" value="1"/>
</dbReference>
<reference evidence="14" key="2">
    <citation type="submission" date="2023-05" db="EMBL/GenBank/DDBJ databases">
        <authorList>
            <person name="Fouks B."/>
        </authorList>
    </citation>
    <scope>NUCLEOTIDE SEQUENCE</scope>
    <source>
        <strain evidence="14">Stay&amp;Tobe</strain>
        <tissue evidence="14">Testes</tissue>
    </source>
</reference>
<evidence type="ECO:0000256" key="7">
    <source>
        <dbReference type="ARBA" id="ARBA00022753"/>
    </source>
</evidence>
<dbReference type="InterPro" id="IPR035892">
    <property type="entry name" value="C2_domain_sf"/>
</dbReference>
<evidence type="ECO:0000256" key="9">
    <source>
        <dbReference type="ARBA" id="ARBA00060477"/>
    </source>
</evidence>
<evidence type="ECO:0000256" key="5">
    <source>
        <dbReference type="ARBA" id="ARBA00022475"/>
    </source>
</evidence>